<evidence type="ECO:0000256" key="3">
    <source>
        <dbReference type="ARBA" id="ARBA00022527"/>
    </source>
</evidence>
<keyword evidence="3" id="KW-0723">Serine/threonine-protein kinase</keyword>
<evidence type="ECO:0000256" key="9">
    <source>
        <dbReference type="PROSITE-ProRule" id="PRU10141"/>
    </source>
</evidence>
<feature type="domain" description="Protein kinase" evidence="11">
    <location>
        <begin position="104"/>
        <end position="388"/>
    </location>
</feature>
<dbReference type="FunFam" id="1.10.510.10:FF:000043">
    <property type="entry name" value="probable serine/threonine-protein kinase At1g54610"/>
    <property type="match status" value="1"/>
</dbReference>
<accession>A0A9D5BZF9</accession>
<dbReference type="PANTHER" id="PTHR24056">
    <property type="entry name" value="CELL DIVISION PROTEIN KINASE"/>
    <property type="match status" value="1"/>
</dbReference>
<dbReference type="InterPro" id="IPR017441">
    <property type="entry name" value="Protein_kinase_ATP_BS"/>
</dbReference>
<evidence type="ECO:0000313" key="13">
    <source>
        <dbReference type="Proteomes" id="UP001085076"/>
    </source>
</evidence>
<dbReference type="CDD" id="cd07840">
    <property type="entry name" value="STKc_CDK9_like"/>
    <property type="match status" value="1"/>
</dbReference>
<dbReference type="Gene3D" id="1.10.510.10">
    <property type="entry name" value="Transferase(Phosphotransferase) domain 1"/>
    <property type="match status" value="1"/>
</dbReference>
<evidence type="ECO:0000256" key="6">
    <source>
        <dbReference type="ARBA" id="ARBA00022777"/>
    </source>
</evidence>
<proteinExistence type="inferred from homology"/>
<dbReference type="SUPFAM" id="SSF56112">
    <property type="entry name" value="Protein kinase-like (PK-like)"/>
    <property type="match status" value="1"/>
</dbReference>
<feature type="compositionally biased region" description="Basic residues" evidence="10">
    <location>
        <begin position="414"/>
        <end position="424"/>
    </location>
</feature>
<dbReference type="OrthoDB" id="28397at2759"/>
<dbReference type="InterPro" id="IPR008271">
    <property type="entry name" value="Ser/Thr_kinase_AS"/>
</dbReference>
<dbReference type="InterPro" id="IPR011009">
    <property type="entry name" value="Kinase-like_dom_sf"/>
</dbReference>
<dbReference type="EC" id="2.7.11.23" evidence="2"/>
<gene>
    <name evidence="12" type="ORF">J5N97_028586</name>
</gene>
<evidence type="ECO:0000259" key="11">
    <source>
        <dbReference type="PROSITE" id="PS50011"/>
    </source>
</evidence>
<dbReference type="FunFam" id="3.30.200.20:FF:000021">
    <property type="entry name" value="probable serine/threonine-protein kinase At1g54610"/>
    <property type="match status" value="1"/>
</dbReference>
<dbReference type="PROSITE" id="PS00107">
    <property type="entry name" value="PROTEIN_KINASE_ATP"/>
    <property type="match status" value="1"/>
</dbReference>
<keyword evidence="4" id="KW-0808">Transferase</keyword>
<dbReference type="GO" id="GO:0000307">
    <property type="term" value="C:cyclin-dependent protein kinase holoenzyme complex"/>
    <property type="evidence" value="ECO:0007669"/>
    <property type="project" value="TreeGrafter"/>
</dbReference>
<dbReference type="EMBL" id="JAGGNH010000009">
    <property type="protein sequence ID" value="KAJ0963464.1"/>
    <property type="molecule type" value="Genomic_DNA"/>
</dbReference>
<keyword evidence="5 9" id="KW-0547">Nucleotide-binding</keyword>
<dbReference type="PROSITE" id="PS50011">
    <property type="entry name" value="PROTEIN_KINASE_DOM"/>
    <property type="match status" value="1"/>
</dbReference>
<dbReference type="Gene3D" id="3.30.200.20">
    <property type="entry name" value="Phosphorylase Kinase, domain 1"/>
    <property type="match status" value="1"/>
</dbReference>
<evidence type="ECO:0000256" key="10">
    <source>
        <dbReference type="SAM" id="MobiDB-lite"/>
    </source>
</evidence>
<feature type="region of interest" description="Disordered" evidence="10">
    <location>
        <begin position="414"/>
        <end position="443"/>
    </location>
</feature>
<dbReference type="SMART" id="SM00220">
    <property type="entry name" value="S_TKc"/>
    <property type="match status" value="1"/>
</dbReference>
<keyword evidence="7 9" id="KW-0067">ATP-binding</keyword>
<evidence type="ECO:0000256" key="8">
    <source>
        <dbReference type="ARBA" id="ARBA00049280"/>
    </source>
</evidence>
<dbReference type="PANTHER" id="PTHR24056:SF228">
    <property type="entry name" value="PROTEIN IMPAIRED IN BABA-INDUCED STERILITY 1"/>
    <property type="match status" value="1"/>
</dbReference>
<dbReference type="PROSITE" id="PS00108">
    <property type="entry name" value="PROTEIN_KINASE_ST"/>
    <property type="match status" value="1"/>
</dbReference>
<protein>
    <recommendedName>
        <fullName evidence="2">[RNA-polymerase]-subunit kinase</fullName>
        <ecNumber evidence="2">2.7.11.23</ecNumber>
    </recommendedName>
</protein>
<reference evidence="12" key="2">
    <citation type="journal article" date="2022" name="Hortic Res">
        <title>The genome of Dioscorea zingiberensis sheds light on the biosynthesis, origin and evolution of the medicinally important diosgenin saponins.</title>
        <authorList>
            <person name="Li Y."/>
            <person name="Tan C."/>
            <person name="Li Z."/>
            <person name="Guo J."/>
            <person name="Li S."/>
            <person name="Chen X."/>
            <person name="Wang C."/>
            <person name="Dai X."/>
            <person name="Yang H."/>
            <person name="Song W."/>
            <person name="Hou L."/>
            <person name="Xu J."/>
            <person name="Tong Z."/>
            <person name="Xu A."/>
            <person name="Yuan X."/>
            <person name="Wang W."/>
            <person name="Yang Q."/>
            <person name="Chen L."/>
            <person name="Sun Z."/>
            <person name="Wang K."/>
            <person name="Pan B."/>
            <person name="Chen J."/>
            <person name="Bao Y."/>
            <person name="Liu F."/>
            <person name="Qi X."/>
            <person name="Gang D.R."/>
            <person name="Wen J."/>
            <person name="Li J."/>
        </authorList>
    </citation>
    <scope>NUCLEOTIDE SEQUENCE</scope>
    <source>
        <strain evidence="12">Dzin_1.0</strain>
    </source>
</reference>
<comment type="similarity">
    <text evidence="1">Belongs to the protein kinase superfamily. CMGC Ser/Thr protein kinase family. CDC2/CDKX subfamily.</text>
</comment>
<dbReference type="GO" id="GO:0005634">
    <property type="term" value="C:nucleus"/>
    <property type="evidence" value="ECO:0007669"/>
    <property type="project" value="TreeGrafter"/>
</dbReference>
<keyword evidence="13" id="KW-1185">Reference proteome</keyword>
<reference evidence="12" key="1">
    <citation type="submission" date="2021-03" db="EMBL/GenBank/DDBJ databases">
        <authorList>
            <person name="Li Z."/>
            <person name="Yang C."/>
        </authorList>
    </citation>
    <scope>NUCLEOTIDE SEQUENCE</scope>
    <source>
        <strain evidence="12">Dzin_1.0</strain>
        <tissue evidence="12">Leaf</tissue>
    </source>
</reference>
<dbReference type="GO" id="GO:0008353">
    <property type="term" value="F:RNA polymerase II CTD heptapeptide repeat kinase activity"/>
    <property type="evidence" value="ECO:0007669"/>
    <property type="project" value="UniProtKB-EC"/>
</dbReference>
<evidence type="ECO:0000256" key="1">
    <source>
        <dbReference type="ARBA" id="ARBA00006485"/>
    </source>
</evidence>
<dbReference type="Pfam" id="PF00069">
    <property type="entry name" value="Pkinase"/>
    <property type="match status" value="1"/>
</dbReference>
<sequence>MGCVMSTKKAAPVTPALDSSGASWEVQGAGEGAVVSLWDRIKVGNESGESARVSSHCGSSRSFRLGNFHKQVEAEQVAAGWPAWLCGVSGEAIKGWVPLKADSFEKLEKIGQGTYSSVFKARNLDSGKIVALKKVRFDNFEPESVRFMAREIQILRRLDHPNVIKLEGLIASHLSCSLYLVFEYMEHDLAGLISSPVVKFSDSQIKCYMRQLLSGLEHCHSRGVMHRDIKCANLLVSDEGIMKVADFGLANFLNPEHKQPLTSRVVTLWYRPPELLLGSTDYGTSVDLWSVGCVFGEMLLRRPILQGRTEVEQLHKIFKLCGSPPEEYWKKSKLPHTTLFRPQHNYENCLGEIFRNLSSSAFSLLKTFLSVEPYKRGTASTALASEYFKTKPYACEPSDLPHYPPTKEIDIKRRESHRKKVGSRRLHDLEATRKPSIPSRPSREASSLCEFAYQYEGPRITSRGIYDKELPRLNVHSRASVDTQPASMANPRHDYWHIKHLSQLDQSHPGPLQVSISSGFAWAKKQREDHPCGFRSHTSNQLESSSISPAKHIFDLKEQDHEDNANSRGQKTSELSRHAMLRHWMESERQDSFNVDDLCRSNKLSRDQYGRDSVSFKHVILDEQDQGNKIEFSSAVLSRSCKIDEFLVRRVHHIQEADCKSWLQRGRKQGE</sequence>
<evidence type="ECO:0000313" key="12">
    <source>
        <dbReference type="EMBL" id="KAJ0963464.1"/>
    </source>
</evidence>
<evidence type="ECO:0000256" key="5">
    <source>
        <dbReference type="ARBA" id="ARBA00022741"/>
    </source>
</evidence>
<evidence type="ECO:0000256" key="4">
    <source>
        <dbReference type="ARBA" id="ARBA00022679"/>
    </source>
</evidence>
<name>A0A9D5BZF9_9LILI</name>
<dbReference type="AlphaFoldDB" id="A0A9D5BZF9"/>
<comment type="catalytic activity">
    <reaction evidence="8">
        <text>[DNA-directed RNA polymerase] + ATP = phospho-[DNA-directed RNA polymerase] + ADP + H(+)</text>
        <dbReference type="Rhea" id="RHEA:10216"/>
        <dbReference type="Rhea" id="RHEA-COMP:11321"/>
        <dbReference type="Rhea" id="RHEA-COMP:11322"/>
        <dbReference type="ChEBI" id="CHEBI:15378"/>
        <dbReference type="ChEBI" id="CHEBI:30616"/>
        <dbReference type="ChEBI" id="CHEBI:43176"/>
        <dbReference type="ChEBI" id="CHEBI:68546"/>
        <dbReference type="ChEBI" id="CHEBI:456216"/>
        <dbReference type="EC" id="2.7.11.23"/>
    </reaction>
</comment>
<feature type="binding site" evidence="9">
    <location>
        <position position="133"/>
    </location>
    <ligand>
        <name>ATP</name>
        <dbReference type="ChEBI" id="CHEBI:30616"/>
    </ligand>
</feature>
<dbReference type="GO" id="GO:0032968">
    <property type="term" value="P:positive regulation of transcription elongation by RNA polymerase II"/>
    <property type="evidence" value="ECO:0007669"/>
    <property type="project" value="TreeGrafter"/>
</dbReference>
<dbReference type="Proteomes" id="UP001085076">
    <property type="component" value="Miscellaneous, Linkage group lg09"/>
</dbReference>
<organism evidence="12 13">
    <name type="scientific">Dioscorea zingiberensis</name>
    <dbReference type="NCBI Taxonomy" id="325984"/>
    <lineage>
        <taxon>Eukaryota</taxon>
        <taxon>Viridiplantae</taxon>
        <taxon>Streptophyta</taxon>
        <taxon>Embryophyta</taxon>
        <taxon>Tracheophyta</taxon>
        <taxon>Spermatophyta</taxon>
        <taxon>Magnoliopsida</taxon>
        <taxon>Liliopsida</taxon>
        <taxon>Dioscoreales</taxon>
        <taxon>Dioscoreaceae</taxon>
        <taxon>Dioscorea</taxon>
    </lineage>
</organism>
<dbReference type="GO" id="GO:0005524">
    <property type="term" value="F:ATP binding"/>
    <property type="evidence" value="ECO:0007669"/>
    <property type="project" value="UniProtKB-UniRule"/>
</dbReference>
<evidence type="ECO:0000256" key="7">
    <source>
        <dbReference type="ARBA" id="ARBA00022840"/>
    </source>
</evidence>
<comment type="caution">
    <text evidence="12">The sequence shown here is derived from an EMBL/GenBank/DDBJ whole genome shotgun (WGS) entry which is preliminary data.</text>
</comment>
<keyword evidence="6" id="KW-0418">Kinase</keyword>
<dbReference type="InterPro" id="IPR000719">
    <property type="entry name" value="Prot_kinase_dom"/>
</dbReference>
<evidence type="ECO:0000256" key="2">
    <source>
        <dbReference type="ARBA" id="ARBA00012409"/>
    </source>
</evidence>
<dbReference type="InterPro" id="IPR050108">
    <property type="entry name" value="CDK"/>
</dbReference>